<gene>
    <name evidence="1" type="ORF">LCGC14_2807130</name>
</gene>
<name>A0A0F8YKX8_9ZZZZ</name>
<accession>A0A0F8YKX8</accession>
<organism evidence="1">
    <name type="scientific">marine sediment metagenome</name>
    <dbReference type="NCBI Taxonomy" id="412755"/>
    <lineage>
        <taxon>unclassified sequences</taxon>
        <taxon>metagenomes</taxon>
        <taxon>ecological metagenomes</taxon>
    </lineage>
</organism>
<evidence type="ECO:0000313" key="1">
    <source>
        <dbReference type="EMBL" id="KKK82063.1"/>
    </source>
</evidence>
<reference evidence="1" key="1">
    <citation type="journal article" date="2015" name="Nature">
        <title>Complex archaea that bridge the gap between prokaryotes and eukaryotes.</title>
        <authorList>
            <person name="Spang A."/>
            <person name="Saw J.H."/>
            <person name="Jorgensen S.L."/>
            <person name="Zaremba-Niedzwiedzka K."/>
            <person name="Martijn J."/>
            <person name="Lind A.E."/>
            <person name="van Eijk R."/>
            <person name="Schleper C."/>
            <person name="Guy L."/>
            <person name="Ettema T.J."/>
        </authorList>
    </citation>
    <scope>NUCLEOTIDE SEQUENCE</scope>
</reference>
<protein>
    <submittedName>
        <fullName evidence="1">Uncharacterized protein</fullName>
    </submittedName>
</protein>
<dbReference type="AlphaFoldDB" id="A0A0F8YKX8"/>
<proteinExistence type="predicted"/>
<comment type="caution">
    <text evidence="1">The sequence shown here is derived from an EMBL/GenBank/DDBJ whole genome shotgun (WGS) entry which is preliminary data.</text>
</comment>
<sequence length="133" mass="15759">MAHEEWHEVWMKDEDFIAWLMQDSNNTREVVLSFRCGMRDTYAGWLGGRASSLPQKKKIFEDLCWLLECEMATFSYIRDLKRTAQHEIARHEKIIKDGLLSVRIHLADKPDLEVPRECLRVYENIHPEETSPK</sequence>
<dbReference type="EMBL" id="LAZR01052842">
    <property type="protein sequence ID" value="KKK82063.1"/>
    <property type="molecule type" value="Genomic_DNA"/>
</dbReference>